<reference evidence="5 6" key="1">
    <citation type="journal article" date="2016" name="Sci. Rep.">
        <title>Complete genome sequence and transcriptomic analysis of a novel marine strain Bacillus weihaiensis reveals the mechanism of brown algae degradation.</title>
        <authorList>
            <person name="Zhu Y."/>
            <person name="Chen P."/>
            <person name="Bao Y."/>
            <person name="Men Y."/>
            <person name="Zeng Y."/>
            <person name="Yang J."/>
            <person name="Sun J."/>
            <person name="Sun Y."/>
        </authorList>
    </citation>
    <scope>NUCLEOTIDE SEQUENCE [LARGE SCALE GENOMIC DNA]</scope>
    <source>
        <strain evidence="5 6">Alg07</strain>
    </source>
</reference>
<organism evidence="5 6">
    <name type="scientific">Bacillus weihaiensis</name>
    <dbReference type="NCBI Taxonomy" id="1547283"/>
    <lineage>
        <taxon>Bacteria</taxon>
        <taxon>Bacillati</taxon>
        <taxon>Bacillota</taxon>
        <taxon>Bacilli</taxon>
        <taxon>Bacillales</taxon>
        <taxon>Bacillaceae</taxon>
        <taxon>Bacillus</taxon>
    </lineage>
</organism>
<keyword evidence="1" id="KW-0378">Hydrolase</keyword>
<protein>
    <submittedName>
        <fullName evidence="5">Carboxylesterase</fullName>
    </submittedName>
</protein>
<evidence type="ECO:0000256" key="2">
    <source>
        <dbReference type="PIRSR" id="PIRSR017388-1"/>
    </source>
</evidence>
<feature type="active site" description="Charge relay system" evidence="2">
    <location>
        <position position="177"/>
    </location>
</feature>
<dbReference type="Proteomes" id="UP000181936">
    <property type="component" value="Chromosome"/>
</dbReference>
<dbReference type="InterPro" id="IPR050266">
    <property type="entry name" value="AB_hydrolase_sf"/>
</dbReference>
<dbReference type="OrthoDB" id="9786110at2"/>
<feature type="domain" description="Serine aminopeptidase S33" evidence="4">
    <location>
        <begin position="4"/>
        <end position="210"/>
    </location>
</feature>
<keyword evidence="6" id="KW-1185">Reference proteome</keyword>
<dbReference type="KEGG" id="bwh:A9C19_18710"/>
<dbReference type="GO" id="GO:0016020">
    <property type="term" value="C:membrane"/>
    <property type="evidence" value="ECO:0007669"/>
    <property type="project" value="TreeGrafter"/>
</dbReference>
<evidence type="ECO:0000256" key="1">
    <source>
        <dbReference type="ARBA" id="ARBA00022801"/>
    </source>
</evidence>
<dbReference type="InterPro" id="IPR012354">
    <property type="entry name" value="Esterase_lipase"/>
</dbReference>
<dbReference type="SUPFAM" id="SSF53474">
    <property type="entry name" value="alpha/beta-Hydrolases"/>
    <property type="match status" value="1"/>
</dbReference>
<sequence length="242" mass="27441">MKGCLFIHGFTGAPYEVEPLAEHIKNTTDWLVRVPTLPGHGVTLSLKGHTYKDWVEHAESELVALMQEVDEVYIVGFSMGGIIASYLAANYHVSKLVLLSAAAYYVNPKQLAVDIREMMMDLFKGNLIENELFTRYKKKIMQTPIQATFQFQKLVKTMRPYLKQLSMPVLIIQGECDGIVPLKSAHYLYKTIPSKEKQLTLLPCAKHLVCHSEDYEELQTVVEKFLHTSNEGSMLVDSNSRC</sequence>
<gene>
    <name evidence="5" type="ORF">A9C19_18710</name>
</gene>
<dbReference type="Pfam" id="PF12146">
    <property type="entry name" value="Hydrolase_4"/>
    <property type="match status" value="1"/>
</dbReference>
<dbReference type="Gene3D" id="3.40.50.1820">
    <property type="entry name" value="alpha/beta hydrolase"/>
    <property type="match status" value="1"/>
</dbReference>
<dbReference type="GO" id="GO:0052689">
    <property type="term" value="F:carboxylic ester hydrolase activity"/>
    <property type="evidence" value="ECO:0007669"/>
    <property type="project" value="InterPro"/>
</dbReference>
<dbReference type="AlphaFoldDB" id="A0A1L3MW60"/>
<dbReference type="PIRSF" id="PIRSF017388">
    <property type="entry name" value="Esterase_lipase"/>
    <property type="match status" value="1"/>
</dbReference>
<evidence type="ECO:0000313" key="6">
    <source>
        <dbReference type="Proteomes" id="UP000181936"/>
    </source>
</evidence>
<dbReference type="EMBL" id="CP016020">
    <property type="protein sequence ID" value="APH06579.1"/>
    <property type="molecule type" value="Genomic_DNA"/>
</dbReference>
<evidence type="ECO:0000256" key="3">
    <source>
        <dbReference type="PIRSR" id="PIRSR017388-2"/>
    </source>
</evidence>
<feature type="binding site" evidence="3">
    <location>
        <position position="10"/>
    </location>
    <ligand>
        <name>substrate</name>
    </ligand>
</feature>
<name>A0A1L3MW60_9BACI</name>
<evidence type="ECO:0000259" key="4">
    <source>
        <dbReference type="Pfam" id="PF12146"/>
    </source>
</evidence>
<feature type="active site" description="Charge relay system" evidence="2">
    <location>
        <position position="207"/>
    </location>
</feature>
<proteinExistence type="predicted"/>
<dbReference type="InterPro" id="IPR022742">
    <property type="entry name" value="Hydrolase_4"/>
</dbReference>
<accession>A0A1L3MW60</accession>
<feature type="binding site" evidence="3">
    <location>
        <position position="79"/>
    </location>
    <ligand>
        <name>substrate</name>
    </ligand>
</feature>
<feature type="active site" description="Nucleophile" evidence="2">
    <location>
        <position position="78"/>
    </location>
</feature>
<dbReference type="PANTHER" id="PTHR43798:SF31">
    <property type="entry name" value="AB HYDROLASE SUPERFAMILY PROTEIN YCLE"/>
    <property type="match status" value="1"/>
</dbReference>
<dbReference type="RefSeq" id="WP_072581380.1">
    <property type="nucleotide sequence ID" value="NZ_CP016020.1"/>
</dbReference>
<evidence type="ECO:0000313" key="5">
    <source>
        <dbReference type="EMBL" id="APH06579.1"/>
    </source>
</evidence>
<dbReference type="PANTHER" id="PTHR43798">
    <property type="entry name" value="MONOACYLGLYCEROL LIPASE"/>
    <property type="match status" value="1"/>
</dbReference>
<dbReference type="InterPro" id="IPR029058">
    <property type="entry name" value="AB_hydrolase_fold"/>
</dbReference>